<proteinExistence type="inferred from homology"/>
<dbReference type="SMART" id="SM00382">
    <property type="entry name" value="AAA"/>
    <property type="match status" value="1"/>
</dbReference>
<dbReference type="Gene3D" id="3.40.50.300">
    <property type="entry name" value="P-loop containing nucleotide triphosphate hydrolases"/>
    <property type="match status" value="1"/>
</dbReference>
<reference evidence="7 10" key="2">
    <citation type="journal article" date="2018" name="Nat. Biotechnol.">
        <title>A standardized bacterial taxonomy based on genome phylogeny substantially revises the tree of life.</title>
        <authorList>
            <person name="Parks D.H."/>
            <person name="Chuvochina M."/>
            <person name="Waite D.W."/>
            <person name="Rinke C."/>
            <person name="Skarshewski A."/>
            <person name="Chaumeil P.A."/>
            <person name="Hugenholtz P."/>
        </authorList>
    </citation>
    <scope>NUCLEOTIDE SEQUENCE [LARGE SCALE GENOMIC DNA]</scope>
    <source>
        <strain evidence="7">UBA8739</strain>
    </source>
</reference>
<dbReference type="PROSITE" id="PS50893">
    <property type="entry name" value="ABC_TRANSPORTER_2"/>
    <property type="match status" value="1"/>
</dbReference>
<dbReference type="PANTHER" id="PTHR43820">
    <property type="entry name" value="HIGH-AFFINITY BRANCHED-CHAIN AMINO ACID TRANSPORT ATP-BINDING PROTEIN LIVF"/>
    <property type="match status" value="1"/>
</dbReference>
<dbReference type="EMBL" id="DMAI01000420">
    <property type="protein sequence ID" value="HAE50834.1"/>
    <property type="molecule type" value="Genomic_DNA"/>
</dbReference>
<evidence type="ECO:0000256" key="4">
    <source>
        <dbReference type="ARBA" id="ARBA00022840"/>
    </source>
</evidence>
<dbReference type="Proteomes" id="UP000257706">
    <property type="component" value="Unassembled WGS sequence"/>
</dbReference>
<organism evidence="8 9">
    <name type="scientific">Tistrella mobilis</name>
    <dbReference type="NCBI Taxonomy" id="171437"/>
    <lineage>
        <taxon>Bacteria</taxon>
        <taxon>Pseudomonadati</taxon>
        <taxon>Pseudomonadota</taxon>
        <taxon>Alphaproteobacteria</taxon>
        <taxon>Geminicoccales</taxon>
        <taxon>Geminicoccaceae</taxon>
        <taxon>Tistrella</taxon>
    </lineage>
</organism>
<sequence>MPDTPILEVSGLVAAYGAIRALHGIDLSLMPGEVVAVLGANGAGKTTLLRCLSGLLKPVDGRIVFDGDDIAGKPAEGLVARGISHVPQGRMVFPGLSVRENLIVGGWTRDRAATAQGIDRACTYFPRLAERMDQQAGTLSGGEQQMLAVARGLMSQPRLLMLDEPSMGVAPVIKAVIFDALADIARDEGVTMLIVEQDAELALDLADRGYVLETGSLAVQGPAEALLADDALRRAYLGG</sequence>
<dbReference type="SUPFAM" id="SSF52540">
    <property type="entry name" value="P-loop containing nucleoside triphosphate hydrolases"/>
    <property type="match status" value="1"/>
</dbReference>
<dbReference type="GO" id="GO:0015658">
    <property type="term" value="F:branched-chain amino acid transmembrane transporter activity"/>
    <property type="evidence" value="ECO:0007669"/>
    <property type="project" value="TreeGrafter"/>
</dbReference>
<feature type="domain" description="ABC transporter" evidence="6">
    <location>
        <begin position="7"/>
        <end position="239"/>
    </location>
</feature>
<dbReference type="PROSITE" id="PS00211">
    <property type="entry name" value="ABC_TRANSPORTER_1"/>
    <property type="match status" value="1"/>
</dbReference>
<dbReference type="GO" id="GO:0005524">
    <property type="term" value="F:ATP binding"/>
    <property type="evidence" value="ECO:0007669"/>
    <property type="project" value="UniProtKB-KW"/>
</dbReference>
<dbReference type="EMBL" id="LPZR01000194">
    <property type="protein sequence ID" value="KYO50645.1"/>
    <property type="molecule type" value="Genomic_DNA"/>
</dbReference>
<evidence type="ECO:0000313" key="8">
    <source>
        <dbReference type="EMBL" id="KYO50645.1"/>
    </source>
</evidence>
<comment type="similarity">
    <text evidence="1">Belongs to the ABC transporter superfamily.</text>
</comment>
<dbReference type="InterPro" id="IPR052156">
    <property type="entry name" value="BCAA_Transport_ATP-bd_LivF"/>
</dbReference>
<evidence type="ECO:0000313" key="7">
    <source>
        <dbReference type="EMBL" id="HAE50834.1"/>
    </source>
</evidence>
<accession>A0A161Q047</accession>
<keyword evidence="2" id="KW-0813">Transport</keyword>
<evidence type="ECO:0000256" key="3">
    <source>
        <dbReference type="ARBA" id="ARBA00022741"/>
    </source>
</evidence>
<dbReference type="InterPro" id="IPR017871">
    <property type="entry name" value="ABC_transporter-like_CS"/>
</dbReference>
<evidence type="ECO:0000259" key="6">
    <source>
        <dbReference type="PROSITE" id="PS50893"/>
    </source>
</evidence>
<dbReference type="InterPro" id="IPR003593">
    <property type="entry name" value="AAA+_ATPase"/>
</dbReference>
<name>A0A161Q047_9PROT</name>
<evidence type="ECO:0000313" key="9">
    <source>
        <dbReference type="Proteomes" id="UP000075787"/>
    </source>
</evidence>
<dbReference type="InterPro" id="IPR003439">
    <property type="entry name" value="ABC_transporter-like_ATP-bd"/>
</dbReference>
<dbReference type="PANTHER" id="PTHR43820:SF4">
    <property type="entry name" value="HIGH-AFFINITY BRANCHED-CHAIN AMINO ACID TRANSPORT ATP-BINDING PROTEIN LIVF"/>
    <property type="match status" value="1"/>
</dbReference>
<keyword evidence="3" id="KW-0547">Nucleotide-binding</keyword>
<dbReference type="OrthoDB" id="9775250at2"/>
<dbReference type="InterPro" id="IPR027417">
    <property type="entry name" value="P-loop_NTPase"/>
</dbReference>
<dbReference type="GO" id="GO:0016887">
    <property type="term" value="F:ATP hydrolysis activity"/>
    <property type="evidence" value="ECO:0007669"/>
    <property type="project" value="InterPro"/>
</dbReference>
<evidence type="ECO:0000256" key="1">
    <source>
        <dbReference type="ARBA" id="ARBA00005417"/>
    </source>
</evidence>
<keyword evidence="5" id="KW-0029">Amino-acid transport</keyword>
<dbReference type="RefSeq" id="WP_062767631.1">
    <property type="nucleotide sequence ID" value="NZ_CP121013.1"/>
</dbReference>
<gene>
    <name evidence="8" type="ORF">AUP44_11820</name>
    <name evidence="7" type="ORF">DCK97_25805</name>
</gene>
<comment type="caution">
    <text evidence="8">The sequence shown here is derived from an EMBL/GenBank/DDBJ whole genome shotgun (WGS) entry which is preliminary data.</text>
</comment>
<dbReference type="CDD" id="cd03224">
    <property type="entry name" value="ABC_TM1139_LivF_branched"/>
    <property type="match status" value="1"/>
</dbReference>
<dbReference type="AlphaFoldDB" id="A0A161Q047"/>
<dbReference type="GO" id="GO:0015807">
    <property type="term" value="P:L-amino acid transport"/>
    <property type="evidence" value="ECO:0007669"/>
    <property type="project" value="TreeGrafter"/>
</dbReference>
<protein>
    <submittedName>
        <fullName evidence="8">ABC transporter ATP-binding protein</fullName>
    </submittedName>
</protein>
<dbReference type="Proteomes" id="UP000075787">
    <property type="component" value="Unassembled WGS sequence"/>
</dbReference>
<evidence type="ECO:0000256" key="5">
    <source>
        <dbReference type="ARBA" id="ARBA00022970"/>
    </source>
</evidence>
<dbReference type="GeneID" id="97241925"/>
<reference evidence="8 9" key="1">
    <citation type="submission" date="2015-12" db="EMBL/GenBank/DDBJ databases">
        <title>Genome sequence of Tistrella mobilis MCCC 1A02139.</title>
        <authorList>
            <person name="Lu L."/>
            <person name="Lai Q."/>
            <person name="Shao Z."/>
            <person name="Qian P."/>
        </authorList>
    </citation>
    <scope>NUCLEOTIDE SEQUENCE [LARGE SCALE GENOMIC DNA]</scope>
    <source>
        <strain evidence="8 9">MCCC 1A02139</strain>
    </source>
</reference>
<dbReference type="Pfam" id="PF00005">
    <property type="entry name" value="ABC_tran"/>
    <property type="match status" value="1"/>
</dbReference>
<evidence type="ECO:0000313" key="10">
    <source>
        <dbReference type="Proteomes" id="UP000257706"/>
    </source>
</evidence>
<keyword evidence="4 8" id="KW-0067">ATP-binding</keyword>
<evidence type="ECO:0000256" key="2">
    <source>
        <dbReference type="ARBA" id="ARBA00022448"/>
    </source>
</evidence>